<dbReference type="PANTHER" id="PTHR42756:SF1">
    <property type="entry name" value="TRANSCRIPTIONAL REPRESSOR OF EMRAB OPERON"/>
    <property type="match status" value="1"/>
</dbReference>
<evidence type="ECO:0000256" key="3">
    <source>
        <dbReference type="ARBA" id="ARBA00023163"/>
    </source>
</evidence>
<name>A0ABV9JBV0_9LACT</name>
<proteinExistence type="predicted"/>
<dbReference type="Pfam" id="PF01047">
    <property type="entry name" value="MarR"/>
    <property type="match status" value="1"/>
</dbReference>
<evidence type="ECO:0000256" key="1">
    <source>
        <dbReference type="ARBA" id="ARBA00023015"/>
    </source>
</evidence>
<evidence type="ECO:0000313" key="5">
    <source>
        <dbReference type="EMBL" id="MFC4651757.1"/>
    </source>
</evidence>
<dbReference type="Gene3D" id="1.10.10.10">
    <property type="entry name" value="Winged helix-like DNA-binding domain superfamily/Winged helix DNA-binding domain"/>
    <property type="match status" value="1"/>
</dbReference>
<keyword evidence="3" id="KW-0804">Transcription</keyword>
<evidence type="ECO:0000256" key="2">
    <source>
        <dbReference type="ARBA" id="ARBA00023125"/>
    </source>
</evidence>
<keyword evidence="6" id="KW-1185">Reference proteome</keyword>
<dbReference type="PANTHER" id="PTHR42756">
    <property type="entry name" value="TRANSCRIPTIONAL REGULATOR, MARR"/>
    <property type="match status" value="1"/>
</dbReference>
<sequence length="148" mass="17231">MDLRKLVRLFYQLKIVNQETTSRFEKEVGFSLTRYELLMSLKENGKCLQNQLQENLKIDFAAISRHLKLLEEKGYVMRERNSQNNREVFVSLSKKAVQEITHCEREFQEADTALNIGLSDEETEQLSNLLSKLLIKKEDIDGTSSSNE</sequence>
<reference evidence="6" key="1">
    <citation type="journal article" date="2019" name="Int. J. Syst. Evol. Microbiol.">
        <title>The Global Catalogue of Microorganisms (GCM) 10K type strain sequencing project: providing services to taxonomists for standard genome sequencing and annotation.</title>
        <authorList>
            <consortium name="The Broad Institute Genomics Platform"/>
            <consortium name="The Broad Institute Genome Sequencing Center for Infectious Disease"/>
            <person name="Wu L."/>
            <person name="Ma J."/>
        </authorList>
    </citation>
    <scope>NUCLEOTIDE SEQUENCE [LARGE SCALE GENOMIC DNA]</scope>
    <source>
        <strain evidence="6">CCUG 63287</strain>
    </source>
</reference>
<keyword evidence="2" id="KW-0238">DNA-binding</keyword>
<dbReference type="InterPro" id="IPR001845">
    <property type="entry name" value="HTH_ArsR_DNA-bd_dom"/>
</dbReference>
<dbReference type="Proteomes" id="UP001595987">
    <property type="component" value="Unassembled WGS sequence"/>
</dbReference>
<accession>A0ABV9JBV0</accession>
<comment type="caution">
    <text evidence="5">The sequence shown here is derived from an EMBL/GenBank/DDBJ whole genome shotgun (WGS) entry which is preliminary data.</text>
</comment>
<keyword evidence="1" id="KW-0805">Transcription regulation</keyword>
<dbReference type="PROSITE" id="PS50995">
    <property type="entry name" value="HTH_MARR_2"/>
    <property type="match status" value="1"/>
</dbReference>
<dbReference type="InterPro" id="IPR036390">
    <property type="entry name" value="WH_DNA-bd_sf"/>
</dbReference>
<gene>
    <name evidence="5" type="ORF">ACFO26_02415</name>
</gene>
<evidence type="ECO:0000313" key="6">
    <source>
        <dbReference type="Proteomes" id="UP001595987"/>
    </source>
</evidence>
<dbReference type="InterPro" id="IPR011991">
    <property type="entry name" value="ArsR-like_HTH"/>
</dbReference>
<dbReference type="EMBL" id="JBHSGD010000003">
    <property type="protein sequence ID" value="MFC4651757.1"/>
    <property type="molecule type" value="Genomic_DNA"/>
</dbReference>
<feature type="domain" description="HTH marR-type" evidence="4">
    <location>
        <begin position="1"/>
        <end position="135"/>
    </location>
</feature>
<dbReference type="InterPro" id="IPR000835">
    <property type="entry name" value="HTH_MarR-typ"/>
</dbReference>
<dbReference type="InterPro" id="IPR036388">
    <property type="entry name" value="WH-like_DNA-bd_sf"/>
</dbReference>
<dbReference type="PRINTS" id="PR00598">
    <property type="entry name" value="HTHMARR"/>
</dbReference>
<dbReference type="SMART" id="SM00347">
    <property type="entry name" value="HTH_MARR"/>
    <property type="match status" value="1"/>
</dbReference>
<organism evidence="5 6">
    <name type="scientific">Lactococcus nasutitermitis</name>
    <dbReference type="NCBI Taxonomy" id="1652957"/>
    <lineage>
        <taxon>Bacteria</taxon>
        <taxon>Bacillati</taxon>
        <taxon>Bacillota</taxon>
        <taxon>Bacilli</taxon>
        <taxon>Lactobacillales</taxon>
        <taxon>Streptococcaceae</taxon>
        <taxon>Lactococcus</taxon>
    </lineage>
</organism>
<dbReference type="CDD" id="cd00090">
    <property type="entry name" value="HTH_ARSR"/>
    <property type="match status" value="1"/>
</dbReference>
<evidence type="ECO:0000259" key="4">
    <source>
        <dbReference type="PROSITE" id="PS50995"/>
    </source>
</evidence>
<protein>
    <submittedName>
        <fullName evidence="5">MarR family winged helix-turn-helix transcriptional regulator</fullName>
    </submittedName>
</protein>
<dbReference type="RefSeq" id="WP_213536914.1">
    <property type="nucleotide sequence ID" value="NZ_BOVQ01000011.1"/>
</dbReference>
<dbReference type="SUPFAM" id="SSF46785">
    <property type="entry name" value="Winged helix' DNA-binding domain"/>
    <property type="match status" value="1"/>
</dbReference>
<dbReference type="SMART" id="SM00418">
    <property type="entry name" value="HTH_ARSR"/>
    <property type="match status" value="1"/>
</dbReference>